<dbReference type="InterPro" id="IPR017439">
    <property type="entry name" value="Amidohydrolase"/>
</dbReference>
<dbReference type="InterPro" id="IPR002933">
    <property type="entry name" value="Peptidase_M20"/>
</dbReference>
<dbReference type="RefSeq" id="WP_055941891.1">
    <property type="nucleotide sequence ID" value="NZ_JAQDCV010000001.1"/>
</dbReference>
<comment type="caution">
    <text evidence="3">The sequence shown here is derived from an EMBL/GenBank/DDBJ whole genome shotgun (WGS) entry which is preliminary data.</text>
</comment>
<dbReference type="Pfam" id="PF01546">
    <property type="entry name" value="Peptidase_M20"/>
    <property type="match status" value="1"/>
</dbReference>
<dbReference type="Proteomes" id="UP000050833">
    <property type="component" value="Unassembled WGS sequence"/>
</dbReference>
<gene>
    <name evidence="3" type="ORF">APZ18_04285</name>
</gene>
<feature type="binding site" evidence="1">
    <location>
        <position position="100"/>
    </location>
    <ligand>
        <name>Mn(2+)</name>
        <dbReference type="ChEBI" id="CHEBI:29035"/>
        <label>2</label>
    </ligand>
</feature>
<keyword evidence="4" id="KW-1185">Reference proteome</keyword>
<dbReference type="Gene3D" id="3.40.630.10">
    <property type="entry name" value="Zn peptidases"/>
    <property type="match status" value="1"/>
</dbReference>
<proteinExistence type="predicted"/>
<dbReference type="NCBIfam" id="TIGR01891">
    <property type="entry name" value="amidohydrolases"/>
    <property type="match status" value="1"/>
</dbReference>
<feature type="domain" description="Peptidase M20 dimerisation" evidence="2">
    <location>
        <begin position="183"/>
        <end position="281"/>
    </location>
</feature>
<dbReference type="PANTHER" id="PTHR11014">
    <property type="entry name" value="PEPTIDASE M20 FAMILY MEMBER"/>
    <property type="match status" value="1"/>
</dbReference>
<organism evidence="3 4">
    <name type="scientific">Butyribacter intestini</name>
    <dbReference type="NCBI Taxonomy" id="1703332"/>
    <lineage>
        <taxon>Bacteria</taxon>
        <taxon>Bacillati</taxon>
        <taxon>Bacillota</taxon>
        <taxon>Clostridia</taxon>
        <taxon>Lachnospirales</taxon>
        <taxon>Lachnospiraceae</taxon>
        <taxon>Butyribacter</taxon>
    </lineage>
</organism>
<evidence type="ECO:0000259" key="2">
    <source>
        <dbReference type="Pfam" id="PF07687"/>
    </source>
</evidence>
<protein>
    <recommendedName>
        <fullName evidence="2">Peptidase M20 dimerisation domain-containing protein</fullName>
    </recommendedName>
</protein>
<dbReference type="SUPFAM" id="SSF55031">
    <property type="entry name" value="Bacterial exopeptidase dimerisation domain"/>
    <property type="match status" value="1"/>
</dbReference>
<dbReference type="AlphaFoldDB" id="A0AAW3JUX1"/>
<dbReference type="SUPFAM" id="SSF53187">
    <property type="entry name" value="Zn-dependent exopeptidases"/>
    <property type="match status" value="1"/>
</dbReference>
<dbReference type="GO" id="GO:0046872">
    <property type="term" value="F:metal ion binding"/>
    <property type="evidence" value="ECO:0007669"/>
    <property type="project" value="UniProtKB-KW"/>
</dbReference>
<dbReference type="PIRSF" id="PIRSF005962">
    <property type="entry name" value="Pept_M20D_amidohydro"/>
    <property type="match status" value="1"/>
</dbReference>
<reference evidence="3 4" key="1">
    <citation type="submission" date="2015-10" db="EMBL/GenBank/DDBJ databases">
        <title>Butyribacter intestini gen. nov., sp. nov., a butyric acid-producing bacterium of the family Lachnospiraceae isolated from the human faeces.</title>
        <authorList>
            <person name="Zou Y."/>
            <person name="Xue W."/>
            <person name="Luo G."/>
            <person name="Lv M."/>
        </authorList>
    </citation>
    <scope>NUCLEOTIDE SEQUENCE [LARGE SCALE GENOMIC DNA]</scope>
    <source>
        <strain evidence="3 4">TF01-11</strain>
    </source>
</reference>
<dbReference type="InterPro" id="IPR011650">
    <property type="entry name" value="Peptidase_M20_dimer"/>
</dbReference>
<name>A0AAW3JUX1_9FIRM</name>
<evidence type="ECO:0000313" key="4">
    <source>
        <dbReference type="Proteomes" id="UP000050833"/>
    </source>
</evidence>
<dbReference type="InterPro" id="IPR036264">
    <property type="entry name" value="Bact_exopeptidase_dim_dom"/>
</dbReference>
<feature type="binding site" evidence="1">
    <location>
        <position position="162"/>
    </location>
    <ligand>
        <name>Mn(2+)</name>
        <dbReference type="ChEBI" id="CHEBI:29035"/>
        <label>2</label>
    </ligand>
</feature>
<dbReference type="GO" id="GO:0016787">
    <property type="term" value="F:hydrolase activity"/>
    <property type="evidence" value="ECO:0007669"/>
    <property type="project" value="InterPro"/>
</dbReference>
<evidence type="ECO:0000256" key="1">
    <source>
        <dbReference type="PIRSR" id="PIRSR005962-1"/>
    </source>
</evidence>
<accession>A0AAW3JUX1</accession>
<dbReference type="PANTHER" id="PTHR11014:SF63">
    <property type="entry name" value="METALLOPEPTIDASE, PUTATIVE (AFU_ORTHOLOGUE AFUA_6G09600)-RELATED"/>
    <property type="match status" value="1"/>
</dbReference>
<feature type="binding site" evidence="1">
    <location>
        <position position="359"/>
    </location>
    <ligand>
        <name>Mn(2+)</name>
        <dbReference type="ChEBI" id="CHEBI:29035"/>
        <label>2</label>
    </ligand>
</feature>
<evidence type="ECO:0000313" key="3">
    <source>
        <dbReference type="EMBL" id="KQC86412.1"/>
    </source>
</evidence>
<feature type="binding site" evidence="1">
    <location>
        <position position="136"/>
    </location>
    <ligand>
        <name>Mn(2+)</name>
        <dbReference type="ChEBI" id="CHEBI:29035"/>
        <label>2</label>
    </ligand>
</feature>
<comment type="cofactor">
    <cofactor evidence="1">
        <name>Mn(2+)</name>
        <dbReference type="ChEBI" id="CHEBI:29035"/>
    </cofactor>
    <text evidence="1">The Mn(2+) ion enhances activity.</text>
</comment>
<dbReference type="EMBL" id="LLKB01000001">
    <property type="protein sequence ID" value="KQC86412.1"/>
    <property type="molecule type" value="Genomic_DNA"/>
</dbReference>
<dbReference type="Gene3D" id="3.30.70.360">
    <property type="match status" value="1"/>
</dbReference>
<dbReference type="CDD" id="cd03886">
    <property type="entry name" value="M20_Acy1"/>
    <property type="match status" value="1"/>
</dbReference>
<keyword evidence="1" id="KW-0464">Manganese</keyword>
<dbReference type="Pfam" id="PF07687">
    <property type="entry name" value="M20_dimer"/>
    <property type="match status" value="1"/>
</dbReference>
<feature type="binding site" evidence="1">
    <location>
        <position position="102"/>
    </location>
    <ligand>
        <name>Mn(2+)</name>
        <dbReference type="ChEBI" id="CHEBI:29035"/>
        <label>2</label>
    </ligand>
</feature>
<keyword evidence="1" id="KW-0479">Metal-binding</keyword>
<sequence>MKTTKFKNYQNEIVELRRYFHAHPELSLKEYSTADYIEKYLNKNGIVTKRIGECGITAVIYSGNPGAKVIAVRAEMDAIAVKEENDIEYKSLNKEVSHACGHDAIMACALVLAKICNENKSELKNTIKFIFQPAEENGEGTDIMLNGGVMKSPDVDYFIMFHFVNDAPYGMEVQYGSASAAIGKMEVAIKGKSAHWCNSDKGTDAIVASSEFILKLNELNSTYTSDLPFITGIGTINGGSAKNVIASDVYMEGTLRAAKPEDYHKLYNIIFDIASQIEEKYNVKVEMDITKEPIPPIINDKYLVDTTLECGSKIWNKNCRLVDKHFLSGDSAAYYFNYAKGVFIVFTAEIEKETNYPIHNGKFNMDESRYYDVVKTLYSLIEKIK</sequence>